<proteinExistence type="predicted"/>
<evidence type="ECO:0000313" key="7">
    <source>
        <dbReference type="Proteomes" id="UP000694523"/>
    </source>
</evidence>
<reference evidence="6" key="1">
    <citation type="submission" date="2025-08" db="UniProtKB">
        <authorList>
            <consortium name="Ensembl"/>
        </authorList>
    </citation>
    <scope>IDENTIFICATION</scope>
</reference>
<accession>A0A8C6UTH7</accession>
<dbReference type="InterPro" id="IPR036116">
    <property type="entry name" value="FN3_sf"/>
</dbReference>
<evidence type="ECO:0000256" key="3">
    <source>
        <dbReference type="ARBA" id="ARBA00023180"/>
    </source>
</evidence>
<dbReference type="InterPro" id="IPR036179">
    <property type="entry name" value="Ig-like_dom_sf"/>
</dbReference>
<dbReference type="AlphaFoldDB" id="A0A8C6UTH7"/>
<keyword evidence="2" id="KW-1015">Disulfide bond</keyword>
<dbReference type="PANTHER" id="PTHR48485">
    <property type="entry name" value="INTERLEUKIN-12 SUBUNIT BETA-RELATED"/>
    <property type="match status" value="1"/>
</dbReference>
<dbReference type="InterPro" id="IPR050676">
    <property type="entry name" value="IL-12"/>
</dbReference>
<dbReference type="Ensembl" id="ENSNMLT00000045621.1">
    <property type="protein sequence ID" value="ENSNMLP00000041031.1"/>
    <property type="gene ID" value="ENSNMLG00000025160.1"/>
</dbReference>
<dbReference type="GO" id="GO:0004896">
    <property type="term" value="F:cytokine receptor activity"/>
    <property type="evidence" value="ECO:0007669"/>
    <property type="project" value="InterPro"/>
</dbReference>
<dbReference type="InterPro" id="IPR003961">
    <property type="entry name" value="FN3_dom"/>
</dbReference>
<reference evidence="6" key="2">
    <citation type="submission" date="2025-09" db="UniProtKB">
        <authorList>
            <consortium name="Ensembl"/>
        </authorList>
    </citation>
    <scope>IDENTIFICATION</scope>
</reference>
<dbReference type="Proteomes" id="UP000694523">
    <property type="component" value="Unplaced"/>
</dbReference>
<dbReference type="CDD" id="cd00063">
    <property type="entry name" value="FN3"/>
    <property type="match status" value="1"/>
</dbReference>
<dbReference type="GO" id="GO:0016020">
    <property type="term" value="C:membrane"/>
    <property type="evidence" value="ECO:0007669"/>
    <property type="project" value="InterPro"/>
</dbReference>
<dbReference type="Gene3D" id="2.60.40.10">
    <property type="entry name" value="Immunoglobulins"/>
    <property type="match status" value="2"/>
</dbReference>
<dbReference type="PROSITE" id="PS50853">
    <property type="entry name" value="FN3"/>
    <property type="match status" value="1"/>
</dbReference>
<name>A0A8C6UTH7_9GOBI</name>
<organism evidence="6 7">
    <name type="scientific">Neogobius melanostomus</name>
    <name type="common">round goby</name>
    <dbReference type="NCBI Taxonomy" id="47308"/>
    <lineage>
        <taxon>Eukaryota</taxon>
        <taxon>Metazoa</taxon>
        <taxon>Chordata</taxon>
        <taxon>Craniata</taxon>
        <taxon>Vertebrata</taxon>
        <taxon>Euteleostomi</taxon>
        <taxon>Actinopterygii</taxon>
        <taxon>Neopterygii</taxon>
        <taxon>Teleostei</taxon>
        <taxon>Neoteleostei</taxon>
        <taxon>Acanthomorphata</taxon>
        <taxon>Gobiaria</taxon>
        <taxon>Gobiiformes</taxon>
        <taxon>Gobioidei</taxon>
        <taxon>Gobiidae</taxon>
        <taxon>Benthophilinae</taxon>
        <taxon>Neogobiini</taxon>
        <taxon>Neogobius</taxon>
    </lineage>
</organism>
<protein>
    <recommendedName>
        <fullName evidence="5">Fibronectin type-III domain-containing protein</fullName>
    </recommendedName>
</protein>
<evidence type="ECO:0000259" key="5">
    <source>
        <dbReference type="PROSITE" id="PS50853"/>
    </source>
</evidence>
<keyword evidence="1" id="KW-0732">Signal</keyword>
<keyword evidence="4" id="KW-0393">Immunoglobulin domain</keyword>
<dbReference type="SMART" id="SM00060">
    <property type="entry name" value="FN3"/>
    <property type="match status" value="2"/>
</dbReference>
<evidence type="ECO:0000256" key="2">
    <source>
        <dbReference type="ARBA" id="ARBA00023157"/>
    </source>
</evidence>
<dbReference type="SUPFAM" id="SSF48726">
    <property type="entry name" value="Immunoglobulin"/>
    <property type="match status" value="1"/>
</dbReference>
<dbReference type="PROSITE" id="PS01354">
    <property type="entry name" value="HEMATOPO_REC_L_F3"/>
    <property type="match status" value="1"/>
</dbReference>
<keyword evidence="3" id="KW-0325">Glycoprotein</keyword>
<dbReference type="SUPFAM" id="SSF49265">
    <property type="entry name" value="Fibronectin type III"/>
    <property type="match status" value="2"/>
</dbReference>
<evidence type="ECO:0000256" key="1">
    <source>
        <dbReference type="ARBA" id="ARBA00022729"/>
    </source>
</evidence>
<keyword evidence="7" id="KW-1185">Reference proteome</keyword>
<evidence type="ECO:0000313" key="6">
    <source>
        <dbReference type="Ensembl" id="ENSNMLP00000041031.1"/>
    </source>
</evidence>
<dbReference type="InterPro" id="IPR003530">
    <property type="entry name" value="Hematopoietin_rcpt_L_F3_CS"/>
</dbReference>
<feature type="domain" description="Fibronectin type-III" evidence="5">
    <location>
        <begin position="178"/>
        <end position="274"/>
    </location>
</feature>
<evidence type="ECO:0000256" key="4">
    <source>
        <dbReference type="ARBA" id="ARBA00023319"/>
    </source>
</evidence>
<sequence>MPALMCVFAVPGLQFGCLKSNVTLACGKHQTPVVWHFNHSSALPWHQVTSNGSLILLQTDHSAQGDYSCYDHQGLLVHSLTLRLGYPPGPLSISCRVPNHKHVRCSWADSVDTYLPAVYNDEDSWRPCVVDASGKHCDIDQPGFWQTTHILRVTETNALGDQTTLLLFKLYDLLKPDPPEYVTVDALEGHPTRLQVSWSFPSSWPQGIAFPLIFHIRYRPQESSYWSEVLSEESPLVIFDALAGHVHQVEVRAQDEVNQESHWSEWTDFASHLYVGICNSTQMPQGSEETSRGKIDHEFVHSYVVAWGCHTIPCPFHAGKLVWSRSNWSSLNGHRFVSEINQLAISGRDDSCSPTHNI</sequence>
<dbReference type="InterPro" id="IPR013783">
    <property type="entry name" value="Ig-like_fold"/>
</dbReference>